<evidence type="ECO:0000313" key="1">
    <source>
        <dbReference type="EMBL" id="MDP9849394.1"/>
    </source>
</evidence>
<gene>
    <name evidence="1" type="ORF">J2853_008605</name>
</gene>
<dbReference type="SUPFAM" id="SSF140453">
    <property type="entry name" value="EsxAB dimer-like"/>
    <property type="match status" value="1"/>
</dbReference>
<organism evidence="1 2">
    <name type="scientific">Streptosporangium lutulentum</name>
    <dbReference type="NCBI Taxonomy" id="1461250"/>
    <lineage>
        <taxon>Bacteria</taxon>
        <taxon>Bacillati</taxon>
        <taxon>Actinomycetota</taxon>
        <taxon>Actinomycetes</taxon>
        <taxon>Streptosporangiales</taxon>
        <taxon>Streptosporangiaceae</taxon>
        <taxon>Streptosporangium</taxon>
    </lineage>
</organism>
<dbReference type="RefSeq" id="WP_307567223.1">
    <property type="nucleotide sequence ID" value="NZ_JAUSQU010000001.1"/>
</dbReference>
<dbReference type="Gene3D" id="1.10.287.1060">
    <property type="entry name" value="ESAT-6-like"/>
    <property type="match status" value="1"/>
</dbReference>
<proteinExistence type="predicted"/>
<sequence length="95" mass="10937">MNYALMEQHQFNLLKVVTEMDRITDELYTDITNMMSGVWAGDAQAEFESHRVMWDKTEKEMGALLHAAAEAVGIANANYQQAERDNMRIWADPTR</sequence>
<dbReference type="InterPro" id="IPR010310">
    <property type="entry name" value="T7SS_ESAT-6-like"/>
</dbReference>
<keyword evidence="2" id="KW-1185">Reference proteome</keyword>
<reference evidence="1 2" key="1">
    <citation type="submission" date="2023-07" db="EMBL/GenBank/DDBJ databases">
        <title>Sequencing the genomes of 1000 actinobacteria strains.</title>
        <authorList>
            <person name="Klenk H.-P."/>
        </authorList>
    </citation>
    <scope>NUCLEOTIDE SEQUENCE [LARGE SCALE GENOMIC DNA]</scope>
    <source>
        <strain evidence="1 2">DSM 46740</strain>
    </source>
</reference>
<dbReference type="Pfam" id="PF06013">
    <property type="entry name" value="WXG100"/>
    <property type="match status" value="1"/>
</dbReference>
<dbReference type="InterPro" id="IPR036689">
    <property type="entry name" value="ESAT-6-like_sf"/>
</dbReference>
<comment type="caution">
    <text evidence="1">The sequence shown here is derived from an EMBL/GenBank/DDBJ whole genome shotgun (WGS) entry which is preliminary data.</text>
</comment>
<dbReference type="Proteomes" id="UP001225356">
    <property type="component" value="Unassembled WGS sequence"/>
</dbReference>
<name>A0ABT9QTQ8_9ACTN</name>
<protein>
    <submittedName>
        <fullName evidence="1">Uncharacterized protein YukE</fullName>
    </submittedName>
</protein>
<accession>A0ABT9QTQ8</accession>
<evidence type="ECO:0000313" key="2">
    <source>
        <dbReference type="Proteomes" id="UP001225356"/>
    </source>
</evidence>
<dbReference type="EMBL" id="JAUSQU010000001">
    <property type="protein sequence ID" value="MDP9849394.1"/>
    <property type="molecule type" value="Genomic_DNA"/>
</dbReference>